<proteinExistence type="predicted"/>
<sequence length="660" mass="72368">MSARQRPMPLTCGDASVLGNKPRWCLIPPISNLRDGRAEALHALVNSLTPGQNFSSESSSKEDEVPVLSEKLKELLKDVDPSQEDAQRNERGELLNEEGLPIIEINEPMERVPDPSPGASSGAGPIDDAEDGGFVPIYRLSPAERLRRRAQMDRILDRLEEEERVEEERNRARDREQRREELEQRKANAKAELERVKAAKEMQKKMGKALLKNMADAREKEERDKARQEKEDLELEEARRSRKPRKSVSWAELPRQEKQTSERDDAWARAPARAMRPHVVERFPARSGAPSPPSPPIPVGDSDDETDPEHSPSDGSQDEDEAVDSHRSEDGFDFDLMQHQREIALAYFEKRNAIGTDATCAMASRTHDLGDENEWDQEDVPLDATLAGPRPKPSQSRFRTERRAQTYDTRQPSLTSPAPLEPSVLPHPIDGLRSAVCMGRLEADQLLGNSDSDGEDEAARTRDFINALYRGDVTNAGAAENSDALIAALESAYGAPSKQLAAPAIATESVVASVPSKTALLAQKNSRFKPGGVARPLPTRNTVVERKTALSPSSIRPQATIPSPSDPPGTVAHLPAISQLPSMIVGSPSFPPPLTGDVPMTIVDSPSFCPPIPGPSARPTRPPAVLTSVHESSGTQMQQQARVLEPGKPVSRFKAQLAKS</sequence>
<organism evidence="1 2">
    <name type="scientific">Russula earlei</name>
    <dbReference type="NCBI Taxonomy" id="71964"/>
    <lineage>
        <taxon>Eukaryota</taxon>
        <taxon>Fungi</taxon>
        <taxon>Dikarya</taxon>
        <taxon>Basidiomycota</taxon>
        <taxon>Agaricomycotina</taxon>
        <taxon>Agaricomycetes</taxon>
        <taxon>Russulales</taxon>
        <taxon>Russulaceae</taxon>
        <taxon>Russula</taxon>
    </lineage>
</organism>
<dbReference type="Proteomes" id="UP001207468">
    <property type="component" value="Unassembled WGS sequence"/>
</dbReference>
<accession>A0ACC0UEW2</accession>
<evidence type="ECO:0000313" key="1">
    <source>
        <dbReference type="EMBL" id="KAI9509594.1"/>
    </source>
</evidence>
<dbReference type="EMBL" id="JAGFNK010000060">
    <property type="protein sequence ID" value="KAI9509594.1"/>
    <property type="molecule type" value="Genomic_DNA"/>
</dbReference>
<evidence type="ECO:0000313" key="2">
    <source>
        <dbReference type="Proteomes" id="UP001207468"/>
    </source>
</evidence>
<gene>
    <name evidence="1" type="ORF">F5148DRAFT_735061</name>
</gene>
<name>A0ACC0UEW2_9AGAM</name>
<reference evidence="1" key="1">
    <citation type="submission" date="2021-03" db="EMBL/GenBank/DDBJ databases">
        <title>Evolutionary priming and transition to the ectomycorrhizal habit in an iconic lineage of mushroom-forming fungi: is preadaptation a requirement?</title>
        <authorList>
            <consortium name="DOE Joint Genome Institute"/>
            <person name="Looney B.P."/>
            <person name="Miyauchi S."/>
            <person name="Morin E."/>
            <person name="Drula E."/>
            <person name="Courty P.E."/>
            <person name="Chicoki N."/>
            <person name="Fauchery L."/>
            <person name="Kohler A."/>
            <person name="Kuo A."/>
            <person name="LaButti K."/>
            <person name="Pangilinan J."/>
            <person name="Lipzen A."/>
            <person name="Riley R."/>
            <person name="Andreopoulos W."/>
            <person name="He G."/>
            <person name="Johnson J."/>
            <person name="Barry K.W."/>
            <person name="Grigoriev I.V."/>
            <person name="Nagy L."/>
            <person name="Hibbett D."/>
            <person name="Henrissat B."/>
            <person name="Matheny P.B."/>
            <person name="Labbe J."/>
            <person name="Martin A.F."/>
        </authorList>
    </citation>
    <scope>NUCLEOTIDE SEQUENCE</scope>
    <source>
        <strain evidence="1">BPL698</strain>
    </source>
</reference>
<keyword evidence="2" id="KW-1185">Reference proteome</keyword>
<comment type="caution">
    <text evidence="1">The sequence shown here is derived from an EMBL/GenBank/DDBJ whole genome shotgun (WGS) entry which is preliminary data.</text>
</comment>
<protein>
    <submittedName>
        <fullName evidence="1">Uncharacterized protein</fullName>
    </submittedName>
</protein>